<sequence>NVTTSNTTATVIPIMQFANSDIQVLNVVHEHPAVKSLGNIPVQSSSSPPHKKKTVRLPHVGEIHSLHISVAKLFETERDFESSSYASLNRSTASSTFSDHRSKKRPCLIWRTSPNIKVLVMSKFDNLDVTDRTISLFDHLPRDYVLKRLLAVYPKKPFGGRRAIAAVTTTPPILTINTNMILVPTVVEKKRPWKPTREYFPREELDYINEIFLQMGNEDGAEQTKIIRHVNYPPAYKCDDDDDETDNGSSSTSSSYLPRVRPGVIDNVGDDAARISDNLCPTESSNKNEYDVVLDDQLLLSLFNDTGRDLLDDHSDGV</sequence>
<evidence type="ECO:0000256" key="1">
    <source>
        <dbReference type="SAM" id="MobiDB-lite"/>
    </source>
</evidence>
<evidence type="ECO:0000313" key="3">
    <source>
        <dbReference type="Proteomes" id="UP000681720"/>
    </source>
</evidence>
<name>A0A8S3GBX4_9BILA</name>
<accession>A0A8S3GBX4</accession>
<feature type="region of interest" description="Disordered" evidence="1">
    <location>
        <begin position="237"/>
        <end position="263"/>
    </location>
</feature>
<dbReference type="Proteomes" id="UP000681720">
    <property type="component" value="Unassembled WGS sequence"/>
</dbReference>
<evidence type="ECO:0000313" key="2">
    <source>
        <dbReference type="EMBL" id="CAF5159154.1"/>
    </source>
</evidence>
<proteinExistence type="predicted"/>
<gene>
    <name evidence="2" type="ORF">GIL414_LOCUS65618</name>
</gene>
<dbReference type="EMBL" id="CAJOBJ010297320">
    <property type="protein sequence ID" value="CAF5159154.1"/>
    <property type="molecule type" value="Genomic_DNA"/>
</dbReference>
<dbReference type="AlphaFoldDB" id="A0A8S3GBX4"/>
<reference evidence="2" key="1">
    <citation type="submission" date="2021-02" db="EMBL/GenBank/DDBJ databases">
        <authorList>
            <person name="Nowell W R."/>
        </authorList>
    </citation>
    <scope>NUCLEOTIDE SEQUENCE</scope>
</reference>
<feature type="non-terminal residue" evidence="2">
    <location>
        <position position="1"/>
    </location>
</feature>
<protein>
    <submittedName>
        <fullName evidence="2">Uncharacterized protein</fullName>
    </submittedName>
</protein>
<comment type="caution">
    <text evidence="2">The sequence shown here is derived from an EMBL/GenBank/DDBJ whole genome shotgun (WGS) entry which is preliminary data.</text>
</comment>
<organism evidence="2 3">
    <name type="scientific">Rotaria magnacalcarata</name>
    <dbReference type="NCBI Taxonomy" id="392030"/>
    <lineage>
        <taxon>Eukaryota</taxon>
        <taxon>Metazoa</taxon>
        <taxon>Spiralia</taxon>
        <taxon>Gnathifera</taxon>
        <taxon>Rotifera</taxon>
        <taxon>Eurotatoria</taxon>
        <taxon>Bdelloidea</taxon>
        <taxon>Philodinida</taxon>
        <taxon>Philodinidae</taxon>
        <taxon>Rotaria</taxon>
    </lineage>
</organism>